<keyword evidence="3" id="KW-1185">Reference proteome</keyword>
<dbReference type="EMBL" id="QGKV02000832">
    <property type="protein sequence ID" value="KAF3548833.1"/>
    <property type="molecule type" value="Genomic_DNA"/>
</dbReference>
<dbReference type="InterPro" id="IPR044242">
    <property type="entry name" value="LTD-like"/>
</dbReference>
<dbReference type="InterPro" id="IPR026960">
    <property type="entry name" value="RVT-Znf"/>
</dbReference>
<gene>
    <name evidence="2" type="ORF">DY000_02008740</name>
</gene>
<comment type="caution">
    <text evidence="2">The sequence shown here is derived from an EMBL/GenBank/DDBJ whole genome shotgun (WGS) entry which is preliminary data.</text>
</comment>
<sequence length="383" mass="43993">MPSSSSISFSCAPSLVSTKSINHSSTRTLLSSRLLGTRNLKLRIRPARLGPSNGSRTTCWFKFGKNGVDAESAGIYGSQSRDDFDKDDVEQYFNYMGMDACGRMHLSCVLLPRVIKLACHSHYYLSHVFHILDDEAECGVCKGRFRVIKARQNLNHIHLLTDEHGNIIDSLEEIKQHAIDYYQSLLGGVNALTTSTPSEIAAVLKTWEAVRNREPEQQWTQSIWFKGHVPRHAFTAWVIYQDRLPTRSRLLKWGMNISPSCCLCDAAVEDRTHLFLNCEVSEGIWNLVLHRLGYSFRAFHTWTSFTEWVSLRDTVTSRTLKMIVAQVTITNIWTERNTRLHVGEARSPATIFRLIDRFIKDVILGKRKLKKFQPLMQLWIRYE</sequence>
<feature type="domain" description="Reverse transcriptase zinc-binding" evidence="1">
    <location>
        <begin position="205"/>
        <end position="285"/>
    </location>
</feature>
<dbReference type="Pfam" id="PF13966">
    <property type="entry name" value="zf-RVT"/>
    <property type="match status" value="1"/>
</dbReference>
<name>A0ABQ7CC87_BRACR</name>
<dbReference type="PANTHER" id="PTHR47317">
    <property type="entry name" value="PROTEIN LHCP TRANSLOCATION DEFECT"/>
    <property type="match status" value="1"/>
</dbReference>
<evidence type="ECO:0000313" key="3">
    <source>
        <dbReference type="Proteomes" id="UP000266723"/>
    </source>
</evidence>
<reference evidence="2 3" key="1">
    <citation type="journal article" date="2020" name="BMC Genomics">
        <title>Intraspecific diversification of the crop wild relative Brassica cretica Lam. using demographic model selection.</title>
        <authorList>
            <person name="Kioukis A."/>
            <person name="Michalopoulou V.A."/>
            <person name="Briers L."/>
            <person name="Pirintsos S."/>
            <person name="Studholme D.J."/>
            <person name="Pavlidis P."/>
            <person name="Sarris P.F."/>
        </authorList>
    </citation>
    <scope>NUCLEOTIDE SEQUENCE [LARGE SCALE GENOMIC DNA]</scope>
    <source>
        <strain evidence="3">cv. PFS-1207/04</strain>
    </source>
</reference>
<evidence type="ECO:0000259" key="1">
    <source>
        <dbReference type="Pfam" id="PF13966"/>
    </source>
</evidence>
<organism evidence="2 3">
    <name type="scientific">Brassica cretica</name>
    <name type="common">Mustard</name>
    <dbReference type="NCBI Taxonomy" id="69181"/>
    <lineage>
        <taxon>Eukaryota</taxon>
        <taxon>Viridiplantae</taxon>
        <taxon>Streptophyta</taxon>
        <taxon>Embryophyta</taxon>
        <taxon>Tracheophyta</taxon>
        <taxon>Spermatophyta</taxon>
        <taxon>Magnoliopsida</taxon>
        <taxon>eudicotyledons</taxon>
        <taxon>Gunneridae</taxon>
        <taxon>Pentapetalae</taxon>
        <taxon>rosids</taxon>
        <taxon>malvids</taxon>
        <taxon>Brassicales</taxon>
        <taxon>Brassicaceae</taxon>
        <taxon>Brassiceae</taxon>
        <taxon>Brassica</taxon>
    </lineage>
</organism>
<protein>
    <recommendedName>
        <fullName evidence="1">Reverse transcriptase zinc-binding domain-containing protein</fullName>
    </recommendedName>
</protein>
<accession>A0ABQ7CC87</accession>
<dbReference type="PANTHER" id="PTHR47317:SF3">
    <property type="entry name" value="GENOME ASSEMBLY, CHROMOSOME: A05"/>
    <property type="match status" value="1"/>
</dbReference>
<proteinExistence type="predicted"/>
<dbReference type="Proteomes" id="UP000266723">
    <property type="component" value="Unassembled WGS sequence"/>
</dbReference>
<evidence type="ECO:0000313" key="2">
    <source>
        <dbReference type="EMBL" id="KAF3548833.1"/>
    </source>
</evidence>